<reference evidence="1 2" key="1">
    <citation type="journal article" date="2018" name="MBio">
        <title>Comparative Genomics Reveals the Core Gene Toolbox for the Fungus-Insect Symbiosis.</title>
        <authorList>
            <person name="Wang Y."/>
            <person name="Stata M."/>
            <person name="Wang W."/>
            <person name="Stajich J.E."/>
            <person name="White M.M."/>
            <person name="Moncalvo J.M."/>
        </authorList>
    </citation>
    <scope>NUCLEOTIDE SEQUENCE [LARGE SCALE GENOMIC DNA]</scope>
    <source>
        <strain evidence="1 2">SWE-8-4</strain>
    </source>
</reference>
<protein>
    <submittedName>
        <fullName evidence="1">Uncharacterized protein</fullName>
    </submittedName>
</protein>
<keyword evidence="2" id="KW-1185">Reference proteome</keyword>
<comment type="caution">
    <text evidence="1">The sequence shown here is derived from an EMBL/GenBank/DDBJ whole genome shotgun (WGS) entry which is preliminary data.</text>
</comment>
<name>A0A2T9XY33_9FUNG</name>
<evidence type="ECO:0000313" key="1">
    <source>
        <dbReference type="EMBL" id="PVU84988.1"/>
    </source>
</evidence>
<dbReference type="Proteomes" id="UP000245383">
    <property type="component" value="Unassembled WGS sequence"/>
</dbReference>
<organism evidence="1 2">
    <name type="scientific">Smittium simulii</name>
    <dbReference type="NCBI Taxonomy" id="133385"/>
    <lineage>
        <taxon>Eukaryota</taxon>
        <taxon>Fungi</taxon>
        <taxon>Fungi incertae sedis</taxon>
        <taxon>Zoopagomycota</taxon>
        <taxon>Kickxellomycotina</taxon>
        <taxon>Harpellomycetes</taxon>
        <taxon>Harpellales</taxon>
        <taxon>Legeriomycetaceae</taxon>
        <taxon>Smittium</taxon>
    </lineage>
</organism>
<accession>A0A2T9XY33</accession>
<sequence length="158" mass="18098">MLNIYSQVYKNTKTQLMDAKNSFFETSLNKTLSSKKAVLTNNSDDPNSHVTCNICSQSVAKDLFEIHRALEITSNTHMEGNSIERFSNTNGSINSHYHESKLDLAFDELSEVDETFYDRNITTGQHHISFVLNSDYKNTMYAYPRHHDNTAYSLSQND</sequence>
<proteinExistence type="predicted"/>
<dbReference type="AlphaFoldDB" id="A0A2T9XY33"/>
<dbReference type="EMBL" id="MBFR01000969">
    <property type="protein sequence ID" value="PVU84988.1"/>
    <property type="molecule type" value="Genomic_DNA"/>
</dbReference>
<gene>
    <name evidence="1" type="ORF">BB561_007002</name>
</gene>
<evidence type="ECO:0000313" key="2">
    <source>
        <dbReference type="Proteomes" id="UP000245383"/>
    </source>
</evidence>